<protein>
    <recommendedName>
        <fullName evidence="2">Tyr recombinase domain-containing protein</fullName>
    </recommendedName>
</protein>
<evidence type="ECO:0000259" key="2">
    <source>
        <dbReference type="PROSITE" id="PS51898"/>
    </source>
</evidence>
<sequence>MAEENQLKLNLPGLICEKLPSGNERYRVRVEGSPSRRIRLNIQPDHKLFMEHYHAARVGIQLAPELATPADRFIRESLDWLVSKYLDALQAKVDAKLASPLTMMQRRGLLLELCNRMTDDGNRFGNCHMLIPTSEIYKVHEALGTTPGKADNLLKSIKAMYRWSNRTGITHINPAEGVERYNINRGGATPWSVEDLKQYRSVHKPGTNAHLCITLFMFTACRISDAYRLGREHEFNRDGMLGLGWQPKKKGSKYVAIPMLPPLVKATRAPTVQGQTYLLTEYGQPFKSEKGLANRFKKWCLEAGLPDRTSHGIRKAAGKLLTEMGCTQYQVMAIHGHAVAQTSEVYTKDADRWLLAKEAMQRLKHVEW</sequence>
<dbReference type="RefSeq" id="WP_181847700.1">
    <property type="nucleotide sequence ID" value="NZ_JPWH01000019.1"/>
</dbReference>
<proteinExistence type="predicted"/>
<dbReference type="Proteomes" id="UP000252517">
    <property type="component" value="Unassembled WGS sequence"/>
</dbReference>
<gene>
    <name evidence="3" type="ORF">TH25_19110</name>
</gene>
<dbReference type="InterPro" id="IPR002104">
    <property type="entry name" value="Integrase_catalytic"/>
</dbReference>
<dbReference type="Pfam" id="PF00589">
    <property type="entry name" value="Phage_integrase"/>
    <property type="match status" value="1"/>
</dbReference>
<dbReference type="InterPro" id="IPR011010">
    <property type="entry name" value="DNA_brk_join_enz"/>
</dbReference>
<name>A0A367WTJ9_9PROT</name>
<dbReference type="GO" id="GO:0015074">
    <property type="term" value="P:DNA integration"/>
    <property type="evidence" value="ECO:0007669"/>
    <property type="project" value="InterPro"/>
</dbReference>
<feature type="domain" description="Tyr recombinase" evidence="2">
    <location>
        <begin position="186"/>
        <end position="360"/>
    </location>
</feature>
<comment type="caution">
    <text evidence="3">The sequence shown here is derived from an EMBL/GenBank/DDBJ whole genome shotgun (WGS) entry which is preliminary data.</text>
</comment>
<reference evidence="3 4" key="1">
    <citation type="submission" date="2014-07" db="EMBL/GenBank/DDBJ databases">
        <title>Draft genome sequence of Thalassospira profundimaris S25-3-2.</title>
        <authorList>
            <person name="Lai Q."/>
            <person name="Shao Z."/>
        </authorList>
    </citation>
    <scope>NUCLEOTIDE SEQUENCE [LARGE SCALE GENOMIC DNA]</scope>
    <source>
        <strain evidence="3 4">S25-3-2</strain>
    </source>
</reference>
<dbReference type="AlphaFoldDB" id="A0A367WTJ9"/>
<dbReference type="Gene3D" id="1.10.443.10">
    <property type="entry name" value="Intergrase catalytic core"/>
    <property type="match status" value="1"/>
</dbReference>
<evidence type="ECO:0000313" key="3">
    <source>
        <dbReference type="EMBL" id="RCK44773.1"/>
    </source>
</evidence>
<keyword evidence="1" id="KW-0233">DNA recombination</keyword>
<dbReference type="SUPFAM" id="SSF56349">
    <property type="entry name" value="DNA breaking-rejoining enzymes"/>
    <property type="match status" value="1"/>
</dbReference>
<dbReference type="GO" id="GO:0006310">
    <property type="term" value="P:DNA recombination"/>
    <property type="evidence" value="ECO:0007669"/>
    <property type="project" value="UniProtKB-KW"/>
</dbReference>
<dbReference type="PROSITE" id="PS51898">
    <property type="entry name" value="TYR_RECOMBINASE"/>
    <property type="match status" value="1"/>
</dbReference>
<organism evidence="3 4">
    <name type="scientific">Thalassospira profundimaris</name>
    <dbReference type="NCBI Taxonomy" id="502049"/>
    <lineage>
        <taxon>Bacteria</taxon>
        <taxon>Pseudomonadati</taxon>
        <taxon>Pseudomonadota</taxon>
        <taxon>Alphaproteobacteria</taxon>
        <taxon>Rhodospirillales</taxon>
        <taxon>Thalassospiraceae</taxon>
        <taxon>Thalassospira</taxon>
    </lineage>
</organism>
<dbReference type="STRING" id="502049.TH15_00660"/>
<dbReference type="InterPro" id="IPR013762">
    <property type="entry name" value="Integrase-like_cat_sf"/>
</dbReference>
<dbReference type="GO" id="GO:0003677">
    <property type="term" value="F:DNA binding"/>
    <property type="evidence" value="ECO:0007669"/>
    <property type="project" value="InterPro"/>
</dbReference>
<evidence type="ECO:0000313" key="4">
    <source>
        <dbReference type="Proteomes" id="UP000252517"/>
    </source>
</evidence>
<dbReference type="EMBL" id="JPWH01000019">
    <property type="protein sequence ID" value="RCK44773.1"/>
    <property type="molecule type" value="Genomic_DNA"/>
</dbReference>
<accession>A0A367WTJ9</accession>
<evidence type="ECO:0000256" key="1">
    <source>
        <dbReference type="ARBA" id="ARBA00023172"/>
    </source>
</evidence>